<keyword evidence="10" id="KW-1185">Reference proteome</keyword>
<evidence type="ECO:0000256" key="1">
    <source>
        <dbReference type="ARBA" id="ARBA00007484"/>
    </source>
</evidence>
<dbReference type="GO" id="GO:0003887">
    <property type="term" value="F:DNA-directed DNA polymerase activity"/>
    <property type="evidence" value="ECO:0007669"/>
    <property type="project" value="UniProtKB-EC"/>
</dbReference>
<dbReference type="Gene3D" id="2.10.109.10">
    <property type="entry name" value="Umud Fragment, subunit A"/>
    <property type="match status" value="1"/>
</dbReference>
<dbReference type="GO" id="GO:0006281">
    <property type="term" value="P:DNA repair"/>
    <property type="evidence" value="ECO:0007669"/>
    <property type="project" value="UniProtKB-KW"/>
</dbReference>
<dbReference type="RefSeq" id="WP_136843030.1">
    <property type="nucleotide sequence ID" value="NZ_SUPL01000004.1"/>
</dbReference>
<evidence type="ECO:0000256" key="5">
    <source>
        <dbReference type="ARBA" id="ARBA00023204"/>
    </source>
</evidence>
<feature type="domain" description="Peptidase S24/S26A/S26B/S26C" evidence="8">
    <location>
        <begin position="28"/>
        <end position="142"/>
    </location>
</feature>
<comment type="caution">
    <text evidence="9">The sequence shown here is derived from an EMBL/GenBank/DDBJ whole genome shotgun (WGS) entry which is preliminary data.</text>
</comment>
<sequence length="149" mass="16742">MQVRKLYDTITLEFFEADVTSELALPFVVNGISAGFPSPADDFLDINIDLNKHLIKNPSTTFYGRVRGDSMINAGLSDGDLLIIDKSLEPRDGKIAVCFIDGEYTVKRISIEKDCVWLIAENQNYKPIKVTKDNDFIIWGIVTNVIKNL</sequence>
<keyword evidence="2" id="KW-0227">DNA damage</keyword>
<dbReference type="EMBL" id="SUPL01000004">
    <property type="protein sequence ID" value="TJY35888.1"/>
    <property type="molecule type" value="Genomic_DNA"/>
</dbReference>
<dbReference type="GO" id="GO:0009432">
    <property type="term" value="P:SOS response"/>
    <property type="evidence" value="ECO:0007669"/>
    <property type="project" value="UniProtKB-KW"/>
</dbReference>
<dbReference type="PANTHER" id="PTHR33516:SF2">
    <property type="entry name" value="LEXA REPRESSOR-RELATED"/>
    <property type="match status" value="1"/>
</dbReference>
<dbReference type="AlphaFoldDB" id="A0A4U0EVV7"/>
<evidence type="ECO:0000256" key="7">
    <source>
        <dbReference type="RuleBase" id="RU003991"/>
    </source>
</evidence>
<dbReference type="GO" id="GO:0003677">
    <property type="term" value="F:DNA binding"/>
    <property type="evidence" value="ECO:0007669"/>
    <property type="project" value="InterPro"/>
</dbReference>
<keyword evidence="3 7" id="KW-0378">Hydrolase</keyword>
<evidence type="ECO:0000256" key="2">
    <source>
        <dbReference type="ARBA" id="ARBA00022763"/>
    </source>
</evidence>
<gene>
    <name evidence="9" type="primary">umuD</name>
    <name evidence="9" type="ORF">E5167_08450</name>
</gene>
<dbReference type="GO" id="GO:0006355">
    <property type="term" value="P:regulation of DNA-templated transcription"/>
    <property type="evidence" value="ECO:0007669"/>
    <property type="project" value="InterPro"/>
</dbReference>
<reference evidence="9 10" key="1">
    <citation type="submission" date="2019-04" db="EMBL/GenBank/DDBJ databases">
        <title>Lacinutrix sp. nov., isolated from marine water.</title>
        <authorList>
            <person name="Kim W."/>
        </authorList>
    </citation>
    <scope>NUCLEOTIDE SEQUENCE [LARGE SCALE GENOMIC DNA]</scope>
    <source>
        <strain evidence="9 10">CAU 1491</strain>
    </source>
</reference>
<keyword evidence="9" id="KW-0548">Nucleotidyltransferase</keyword>
<dbReference type="OrthoDB" id="9787787at2"/>
<protein>
    <submittedName>
        <fullName evidence="9">Translesion error-prone DNA polymerase V autoproteolytic subunit</fullName>
        <ecNumber evidence="9">2.7.7.7</ecNumber>
    </submittedName>
</protein>
<name>A0A4U0EVV7_9FLAO</name>
<evidence type="ECO:0000313" key="10">
    <source>
        <dbReference type="Proteomes" id="UP000307657"/>
    </source>
</evidence>
<dbReference type="EC" id="2.7.7.7" evidence="9"/>
<dbReference type="PRINTS" id="PR00726">
    <property type="entry name" value="LEXASERPTASE"/>
</dbReference>
<comment type="similarity">
    <text evidence="1 7">Belongs to the peptidase S24 family.</text>
</comment>
<keyword evidence="9" id="KW-0808">Transferase</keyword>
<evidence type="ECO:0000313" key="9">
    <source>
        <dbReference type="EMBL" id="TJY35888.1"/>
    </source>
</evidence>
<organism evidence="9 10">
    <name type="scientific">Pontimicrobium aquaticum</name>
    <dbReference type="NCBI Taxonomy" id="2565367"/>
    <lineage>
        <taxon>Bacteria</taxon>
        <taxon>Pseudomonadati</taxon>
        <taxon>Bacteroidota</taxon>
        <taxon>Flavobacteriia</taxon>
        <taxon>Flavobacteriales</taxon>
        <taxon>Flavobacteriaceae</taxon>
        <taxon>Pontimicrobium</taxon>
    </lineage>
</organism>
<proteinExistence type="inferred from homology"/>
<evidence type="ECO:0000256" key="3">
    <source>
        <dbReference type="ARBA" id="ARBA00022801"/>
    </source>
</evidence>
<dbReference type="Pfam" id="PF00717">
    <property type="entry name" value="Peptidase_S24"/>
    <property type="match status" value="1"/>
</dbReference>
<dbReference type="SUPFAM" id="SSF51306">
    <property type="entry name" value="LexA/Signal peptidase"/>
    <property type="match status" value="1"/>
</dbReference>
<dbReference type="PANTHER" id="PTHR33516">
    <property type="entry name" value="LEXA REPRESSOR"/>
    <property type="match status" value="1"/>
</dbReference>
<dbReference type="InterPro" id="IPR050077">
    <property type="entry name" value="LexA_repressor"/>
</dbReference>
<keyword evidence="6" id="KW-0742">SOS response</keyword>
<dbReference type="InterPro" id="IPR039418">
    <property type="entry name" value="LexA-like"/>
</dbReference>
<accession>A0A4U0EVV7</accession>
<dbReference type="GO" id="GO:0016787">
    <property type="term" value="F:hydrolase activity"/>
    <property type="evidence" value="ECO:0007669"/>
    <property type="project" value="UniProtKB-KW"/>
</dbReference>
<dbReference type="InterPro" id="IPR036286">
    <property type="entry name" value="LexA/Signal_pep-like_sf"/>
</dbReference>
<dbReference type="InterPro" id="IPR006197">
    <property type="entry name" value="Peptidase_S24_LexA"/>
</dbReference>
<dbReference type="InterPro" id="IPR015927">
    <property type="entry name" value="Peptidase_S24_S26A/B/C"/>
</dbReference>
<keyword evidence="5" id="KW-0234">DNA repair</keyword>
<evidence type="ECO:0000259" key="8">
    <source>
        <dbReference type="Pfam" id="PF00717"/>
    </source>
</evidence>
<dbReference type="Proteomes" id="UP000307657">
    <property type="component" value="Unassembled WGS sequence"/>
</dbReference>
<evidence type="ECO:0000256" key="6">
    <source>
        <dbReference type="ARBA" id="ARBA00023236"/>
    </source>
</evidence>
<evidence type="ECO:0000256" key="4">
    <source>
        <dbReference type="ARBA" id="ARBA00022813"/>
    </source>
</evidence>
<dbReference type="CDD" id="cd06529">
    <property type="entry name" value="S24_LexA-like"/>
    <property type="match status" value="1"/>
</dbReference>
<dbReference type="NCBIfam" id="NF007621">
    <property type="entry name" value="PRK10276.1"/>
    <property type="match status" value="1"/>
</dbReference>
<keyword evidence="4 7" id="KW-0068">Autocatalytic cleavage</keyword>